<keyword evidence="3 8" id="KW-0378">Hydrolase</keyword>
<dbReference type="SMART" id="SM00156">
    <property type="entry name" value="PP2Ac"/>
    <property type="match status" value="1"/>
</dbReference>
<dbReference type="GO" id="GO:0005737">
    <property type="term" value="C:cytoplasm"/>
    <property type="evidence" value="ECO:0007669"/>
    <property type="project" value="TreeGrafter"/>
</dbReference>
<dbReference type="AlphaFoldDB" id="A0A1I8EI86"/>
<dbReference type="PANTHER" id="PTHR11668">
    <property type="entry name" value="SERINE/THREONINE PROTEIN PHOSPHATASE"/>
    <property type="match status" value="1"/>
</dbReference>
<comment type="cofactor">
    <cofactor evidence="1">
        <name>Mn(2+)</name>
        <dbReference type="ChEBI" id="CHEBI:29035"/>
    </cofactor>
</comment>
<dbReference type="PRINTS" id="PR00114">
    <property type="entry name" value="STPHPHTASE"/>
</dbReference>
<keyword evidence="4" id="KW-0904">Protein phosphatase</keyword>
<dbReference type="GO" id="GO:0004722">
    <property type="term" value="F:protein serine/threonine phosphatase activity"/>
    <property type="evidence" value="ECO:0007669"/>
    <property type="project" value="UniProtKB-EC"/>
</dbReference>
<evidence type="ECO:0000256" key="6">
    <source>
        <dbReference type="ARBA" id="ARBA00047761"/>
    </source>
</evidence>
<evidence type="ECO:0000259" key="9">
    <source>
        <dbReference type="PROSITE" id="PS00125"/>
    </source>
</evidence>
<dbReference type="Pfam" id="PF00149">
    <property type="entry name" value="Metallophos"/>
    <property type="match status" value="1"/>
</dbReference>
<dbReference type="InterPro" id="IPR029052">
    <property type="entry name" value="Metallo-depent_PP-like"/>
</dbReference>
<evidence type="ECO:0000256" key="4">
    <source>
        <dbReference type="ARBA" id="ARBA00022912"/>
    </source>
</evidence>
<comment type="similarity">
    <text evidence="8">Belongs to the PPP phosphatase family.</text>
</comment>
<dbReference type="SUPFAM" id="SSF56300">
    <property type="entry name" value="Metallo-dependent phosphatases"/>
    <property type="match status" value="1"/>
</dbReference>
<reference evidence="10" key="1">
    <citation type="submission" date="2016-11" db="UniProtKB">
        <authorList>
            <consortium name="WormBaseParasite"/>
        </authorList>
    </citation>
    <scope>IDENTIFICATION</scope>
    <source>
        <strain evidence="10">pt0022</strain>
    </source>
</reference>
<sequence>MVFLMQSSSSVENIGSETKIPSTTNGSPIDKEANNLMIKLFNCITIDSRNRKVVNDVLQDINCTLLEIAVPVNICGDIHGQYVDLLRIFQQCGRPPYERYLFMGDYIDRGPNSLEVICLLLLLKILFPAKIFLLRGNHECSLINQAYGFRDELEERFQNGDLLWIKFQDLFNWLPFAARVGKRILCMHGGLSPKMTNLDALRHLKRPVDPIDDSIEVDLSDPDTKMSNGPNDPNFGPSLRGISHHFNQSAVLAACQQCKLDFIVRAHQVVQASITIN</sequence>
<keyword evidence="2" id="KW-0479">Metal-binding</keyword>
<comment type="catalytic activity">
    <reaction evidence="7 8">
        <text>O-phospho-L-threonyl-[protein] + H2O = L-threonyl-[protein] + phosphate</text>
        <dbReference type="Rhea" id="RHEA:47004"/>
        <dbReference type="Rhea" id="RHEA-COMP:11060"/>
        <dbReference type="Rhea" id="RHEA-COMP:11605"/>
        <dbReference type="ChEBI" id="CHEBI:15377"/>
        <dbReference type="ChEBI" id="CHEBI:30013"/>
        <dbReference type="ChEBI" id="CHEBI:43474"/>
        <dbReference type="ChEBI" id="CHEBI:61977"/>
        <dbReference type="EC" id="3.1.3.16"/>
    </reaction>
</comment>
<evidence type="ECO:0000256" key="7">
    <source>
        <dbReference type="ARBA" id="ARBA00048336"/>
    </source>
</evidence>
<evidence type="ECO:0000313" key="10">
    <source>
        <dbReference type="WBParaSite" id="maker-PairedContig_2116-snap-gene-0.4-mRNA-1"/>
    </source>
</evidence>
<dbReference type="GO" id="GO:0005634">
    <property type="term" value="C:nucleus"/>
    <property type="evidence" value="ECO:0007669"/>
    <property type="project" value="TreeGrafter"/>
</dbReference>
<protein>
    <recommendedName>
        <fullName evidence="8">Serine/threonine-protein phosphatase</fullName>
        <ecNumber evidence="8">3.1.3.16</ecNumber>
    </recommendedName>
</protein>
<dbReference type="PANTHER" id="PTHR11668:SF300">
    <property type="entry name" value="SERINE_THREONINE-PROTEIN PHOSPHATASE"/>
    <property type="match status" value="1"/>
</dbReference>
<name>A0A1I8EI86_WUCBA</name>
<evidence type="ECO:0000256" key="5">
    <source>
        <dbReference type="ARBA" id="ARBA00023211"/>
    </source>
</evidence>
<dbReference type="InterPro" id="IPR050341">
    <property type="entry name" value="PP1_catalytic_subunit"/>
</dbReference>
<evidence type="ECO:0000256" key="1">
    <source>
        <dbReference type="ARBA" id="ARBA00001936"/>
    </source>
</evidence>
<dbReference type="STRING" id="6293.A0A1I8EI86"/>
<comment type="catalytic activity">
    <reaction evidence="6">
        <text>O-phospho-L-seryl-[protein] + H2O = L-seryl-[protein] + phosphate</text>
        <dbReference type="Rhea" id="RHEA:20629"/>
        <dbReference type="Rhea" id="RHEA-COMP:9863"/>
        <dbReference type="Rhea" id="RHEA-COMP:11604"/>
        <dbReference type="ChEBI" id="CHEBI:15377"/>
        <dbReference type="ChEBI" id="CHEBI:29999"/>
        <dbReference type="ChEBI" id="CHEBI:43474"/>
        <dbReference type="ChEBI" id="CHEBI:83421"/>
        <dbReference type="EC" id="3.1.3.16"/>
    </reaction>
</comment>
<dbReference type="InterPro" id="IPR004843">
    <property type="entry name" value="Calcineurin-like_PHP"/>
</dbReference>
<organism evidence="10">
    <name type="scientific">Wuchereria bancrofti</name>
    <dbReference type="NCBI Taxonomy" id="6293"/>
    <lineage>
        <taxon>Eukaryota</taxon>
        <taxon>Metazoa</taxon>
        <taxon>Ecdysozoa</taxon>
        <taxon>Nematoda</taxon>
        <taxon>Chromadorea</taxon>
        <taxon>Rhabditida</taxon>
        <taxon>Spirurina</taxon>
        <taxon>Spiruromorpha</taxon>
        <taxon>Filarioidea</taxon>
        <taxon>Onchocercidae</taxon>
        <taxon>Wuchereria</taxon>
    </lineage>
</organism>
<evidence type="ECO:0000256" key="8">
    <source>
        <dbReference type="RuleBase" id="RU004273"/>
    </source>
</evidence>
<dbReference type="PROSITE" id="PS00125">
    <property type="entry name" value="SER_THR_PHOSPHATASE"/>
    <property type="match status" value="1"/>
</dbReference>
<dbReference type="EC" id="3.1.3.16" evidence="8"/>
<evidence type="ECO:0000256" key="3">
    <source>
        <dbReference type="ARBA" id="ARBA00022801"/>
    </source>
</evidence>
<dbReference type="GO" id="GO:0046872">
    <property type="term" value="F:metal ion binding"/>
    <property type="evidence" value="ECO:0007669"/>
    <property type="project" value="UniProtKB-KW"/>
</dbReference>
<dbReference type="WBParaSite" id="maker-PairedContig_2116-snap-gene-0.4-mRNA-1">
    <property type="protein sequence ID" value="maker-PairedContig_2116-snap-gene-0.4-mRNA-1"/>
    <property type="gene ID" value="maker-PairedContig_2116-snap-gene-0.4"/>
</dbReference>
<dbReference type="InterPro" id="IPR006186">
    <property type="entry name" value="Ser/Thr-sp_prot-phosphatase"/>
</dbReference>
<dbReference type="Gene3D" id="3.60.21.10">
    <property type="match status" value="1"/>
</dbReference>
<evidence type="ECO:0000256" key="2">
    <source>
        <dbReference type="ARBA" id="ARBA00022723"/>
    </source>
</evidence>
<accession>A0A1I8EI86</accession>
<feature type="domain" description="Serine/threonine specific protein phosphatases" evidence="9">
    <location>
        <begin position="134"/>
        <end position="139"/>
    </location>
</feature>
<proteinExistence type="inferred from homology"/>
<keyword evidence="5" id="KW-0464">Manganese</keyword>